<evidence type="ECO:0000256" key="6">
    <source>
        <dbReference type="ARBA" id="ARBA00023295"/>
    </source>
</evidence>
<reference evidence="8 9" key="1">
    <citation type="submission" date="2022-07" db="EMBL/GenBank/DDBJ databases">
        <title>Methylomonas rivi sp. nov., Methylomonas rosea sp. nov., Methylomonas aureus sp. nov. and Methylomonas subterranea sp. nov., four novel methanotrophs isolated from a freshwater creek and the deep terrestrial subsurface.</title>
        <authorList>
            <person name="Abin C."/>
            <person name="Sankaranarayanan K."/>
            <person name="Garner C."/>
            <person name="Sindelar R."/>
            <person name="Kotary K."/>
            <person name="Garner R."/>
            <person name="Barclay S."/>
            <person name="Lawson P."/>
            <person name="Krumholz L."/>
        </authorList>
    </citation>
    <scope>NUCLEOTIDE SEQUENCE [LARGE SCALE GENOMIC DNA]</scope>
    <source>
        <strain evidence="8 9">SURF-2</strain>
    </source>
</reference>
<dbReference type="InterPro" id="IPR036881">
    <property type="entry name" value="Glyco_hydro_3_C_sf"/>
</dbReference>
<comment type="similarity">
    <text evidence="2">Belongs to the glycosyl hydrolase 3 family.</text>
</comment>
<dbReference type="SMART" id="SM01217">
    <property type="entry name" value="Fn3_like"/>
    <property type="match status" value="1"/>
</dbReference>
<dbReference type="Gene3D" id="3.20.20.300">
    <property type="entry name" value="Glycoside hydrolase, family 3, N-terminal domain"/>
    <property type="match status" value="1"/>
</dbReference>
<dbReference type="Proteomes" id="UP001524499">
    <property type="component" value="Unassembled WGS sequence"/>
</dbReference>
<keyword evidence="5 8" id="KW-0378">Hydrolase</keyword>
<dbReference type="Pfam" id="PF00933">
    <property type="entry name" value="Glyco_hydro_3"/>
    <property type="match status" value="1"/>
</dbReference>
<dbReference type="InterPro" id="IPR001764">
    <property type="entry name" value="Glyco_hydro_3_N"/>
</dbReference>
<protein>
    <recommendedName>
        <fullName evidence="3">beta-glucosidase</fullName>
        <ecNumber evidence="3">3.2.1.21</ecNumber>
    </recommendedName>
</protein>
<evidence type="ECO:0000256" key="4">
    <source>
        <dbReference type="ARBA" id="ARBA00022729"/>
    </source>
</evidence>
<dbReference type="InterPro" id="IPR026891">
    <property type="entry name" value="Fn3-like"/>
</dbReference>
<accession>A0ABT1TGD2</accession>
<dbReference type="Pfam" id="PF01915">
    <property type="entry name" value="Glyco_hydro_3_C"/>
    <property type="match status" value="1"/>
</dbReference>
<dbReference type="EC" id="3.2.1.21" evidence="3"/>
<keyword evidence="9" id="KW-1185">Reference proteome</keyword>
<name>A0ABT1TGD2_9GAMM</name>
<evidence type="ECO:0000256" key="2">
    <source>
        <dbReference type="ARBA" id="ARBA00005336"/>
    </source>
</evidence>
<dbReference type="InterPro" id="IPR002772">
    <property type="entry name" value="Glyco_hydro_3_C"/>
</dbReference>
<dbReference type="RefSeq" id="WP_256601562.1">
    <property type="nucleotide sequence ID" value="NZ_JANIBJ010000010.1"/>
</dbReference>
<evidence type="ECO:0000256" key="1">
    <source>
        <dbReference type="ARBA" id="ARBA00000448"/>
    </source>
</evidence>
<comment type="catalytic activity">
    <reaction evidence="1">
        <text>Hydrolysis of terminal, non-reducing beta-D-glucosyl residues with release of beta-D-glucose.</text>
        <dbReference type="EC" id="3.2.1.21"/>
    </reaction>
</comment>
<dbReference type="PANTHER" id="PTHR30620">
    <property type="entry name" value="PERIPLASMIC BETA-GLUCOSIDASE-RELATED"/>
    <property type="match status" value="1"/>
</dbReference>
<dbReference type="Gene3D" id="3.40.50.1700">
    <property type="entry name" value="Glycoside hydrolase family 3 C-terminal domain"/>
    <property type="match status" value="1"/>
</dbReference>
<dbReference type="SUPFAM" id="SSF52279">
    <property type="entry name" value="Beta-D-glucan exohydrolase, C-terminal domain"/>
    <property type="match status" value="1"/>
</dbReference>
<evidence type="ECO:0000313" key="9">
    <source>
        <dbReference type="Proteomes" id="UP001524499"/>
    </source>
</evidence>
<keyword evidence="4" id="KW-0732">Signal</keyword>
<dbReference type="PANTHER" id="PTHR30620:SF16">
    <property type="entry name" value="LYSOSOMAL BETA GLUCOSIDASE"/>
    <property type="match status" value="1"/>
</dbReference>
<sequence>MAAQQANDVIENQVRDLLGQMTLEEKVGQMTQIDFSVVSVENGQDADNPIDRAKLEDALFNHHVGSILNTPTTPNNKAQPIAKWRNMTQVIRETAAKTRLKIPVIYGIDAIHGATYTQGATLFPQAIGMAATFNTELSEKAGAITARAVKASGLDWNFAPVMDIGRQPLWPRLWETYGEDVHLAEAMGSAYIRGHQGEDFSAADKAPTCLKHYVGYSYPLNGKDRTPAWIGERALREYFLPPFQAGVLAGAPTVMINSAEVDGLPGHANYHYLTEILRGEMGFTGFTVSDWEDIIRLHTRDKLAASPREAVKIAVLAGVDMSMVPFDYSFYDLLLDLAKTGEVPQSRIDEAVGRILRVKLQSGLFERREPSIPVAGNFATADGQAVNRQAAEEAIVLAKNANGILPLSKQTRILLTGPTANLLSVMNGGWTITWQGDAEQWYPQDKLTLLKALQQKSAGKVTYVGGQRYSEEINIEQAVAQARQHDVVILALGENTYTETVGNIDSLELPAVQLQLARAIFAAGKPVILVTFGGRPRIITEIAEQAQAVLLGFLPGMEGGAAMADILFGNVNPSGRLPLSYPRAANDVTPYDHKPMEAFEANQYRPLYPFGHGLSYTQFETSGLTLNNNSIALGDSVEVSVKVKNTGKLAGKEAVLVYLHDLVGSVTRPVKQLKAFKKVELQPGEQQTLSFTLTPEDMSFIGVDKRRIVEPGEFDVMVGAETARFNVVAN</sequence>
<dbReference type="Gene3D" id="2.60.40.10">
    <property type="entry name" value="Immunoglobulins"/>
    <property type="match status" value="1"/>
</dbReference>
<dbReference type="GO" id="GO:0016787">
    <property type="term" value="F:hydrolase activity"/>
    <property type="evidence" value="ECO:0007669"/>
    <property type="project" value="UniProtKB-KW"/>
</dbReference>
<dbReference type="InterPro" id="IPR051915">
    <property type="entry name" value="Cellulose_Degrad_GH3"/>
</dbReference>
<gene>
    <name evidence="8" type="ORF">NP590_06865</name>
</gene>
<dbReference type="EMBL" id="JANIBJ010000010">
    <property type="protein sequence ID" value="MCQ8103819.1"/>
    <property type="molecule type" value="Genomic_DNA"/>
</dbReference>
<keyword evidence="6" id="KW-0326">Glycosidase</keyword>
<dbReference type="Pfam" id="PF14310">
    <property type="entry name" value="Fn3-like"/>
    <property type="match status" value="1"/>
</dbReference>
<evidence type="ECO:0000256" key="3">
    <source>
        <dbReference type="ARBA" id="ARBA00012744"/>
    </source>
</evidence>
<dbReference type="InterPro" id="IPR017853">
    <property type="entry name" value="GH"/>
</dbReference>
<dbReference type="InterPro" id="IPR013783">
    <property type="entry name" value="Ig-like_fold"/>
</dbReference>
<evidence type="ECO:0000313" key="8">
    <source>
        <dbReference type="EMBL" id="MCQ8103819.1"/>
    </source>
</evidence>
<dbReference type="InterPro" id="IPR036962">
    <property type="entry name" value="Glyco_hydro_3_N_sf"/>
</dbReference>
<dbReference type="PRINTS" id="PR00133">
    <property type="entry name" value="GLHYDRLASE3"/>
</dbReference>
<feature type="domain" description="Fibronectin type III-like" evidence="7">
    <location>
        <begin position="653"/>
        <end position="722"/>
    </location>
</feature>
<evidence type="ECO:0000256" key="5">
    <source>
        <dbReference type="ARBA" id="ARBA00022801"/>
    </source>
</evidence>
<evidence type="ECO:0000259" key="7">
    <source>
        <dbReference type="SMART" id="SM01217"/>
    </source>
</evidence>
<proteinExistence type="inferred from homology"/>
<dbReference type="SUPFAM" id="SSF51445">
    <property type="entry name" value="(Trans)glycosidases"/>
    <property type="match status" value="1"/>
</dbReference>
<comment type="caution">
    <text evidence="8">The sequence shown here is derived from an EMBL/GenBank/DDBJ whole genome shotgun (WGS) entry which is preliminary data.</text>
</comment>
<organism evidence="8 9">
    <name type="scientific">Methylomonas subterranea</name>
    <dbReference type="NCBI Taxonomy" id="2952225"/>
    <lineage>
        <taxon>Bacteria</taxon>
        <taxon>Pseudomonadati</taxon>
        <taxon>Pseudomonadota</taxon>
        <taxon>Gammaproteobacteria</taxon>
        <taxon>Methylococcales</taxon>
        <taxon>Methylococcaceae</taxon>
        <taxon>Methylomonas</taxon>
    </lineage>
</organism>